<proteinExistence type="predicted"/>
<organism evidence="1 2">
    <name type="scientific">Allacma fusca</name>
    <dbReference type="NCBI Taxonomy" id="39272"/>
    <lineage>
        <taxon>Eukaryota</taxon>
        <taxon>Metazoa</taxon>
        <taxon>Ecdysozoa</taxon>
        <taxon>Arthropoda</taxon>
        <taxon>Hexapoda</taxon>
        <taxon>Collembola</taxon>
        <taxon>Symphypleona</taxon>
        <taxon>Sminthuridae</taxon>
        <taxon>Allacma</taxon>
    </lineage>
</organism>
<evidence type="ECO:0000313" key="1">
    <source>
        <dbReference type="EMBL" id="CAG7835307.1"/>
    </source>
</evidence>
<name>A0A8J2LFT0_9HEXA</name>
<gene>
    <name evidence="1" type="ORF">AFUS01_LOCUS44693</name>
</gene>
<evidence type="ECO:0000313" key="2">
    <source>
        <dbReference type="Proteomes" id="UP000708208"/>
    </source>
</evidence>
<sequence length="272" mass="31059">MVNIGIGMALIYKMVKKYKDGCSHILGLGIGVNLKKGGVVSFFLKYLRPLIWQTLEKVELYGKEESIWRPRLAEILGEGEIPDFQGSHSGFYRIILDDAEDARKFQGQAGSPRCSSIKLTIKFLCVPSDMPKVPTSLICFYTKSFRPLTIHTPVLQECNQSMLNHIIIFLSRTELRNSSFYKYLNHPIFRDVDKLSDEDHLNLIIDLESWEAPKRMEDVFAYKFAGYDPLNRPTAHWVVKSIVAKSPEENQSQQAVFVVDAKRVSKGILHFS</sequence>
<comment type="caution">
    <text evidence="1">The sequence shown here is derived from an EMBL/GenBank/DDBJ whole genome shotgun (WGS) entry which is preliminary data.</text>
</comment>
<reference evidence="1" key="1">
    <citation type="submission" date="2021-06" db="EMBL/GenBank/DDBJ databases">
        <authorList>
            <person name="Hodson N. C."/>
            <person name="Mongue J. A."/>
            <person name="Jaron S. K."/>
        </authorList>
    </citation>
    <scope>NUCLEOTIDE SEQUENCE</scope>
</reference>
<keyword evidence="2" id="KW-1185">Reference proteome</keyword>
<dbReference type="Proteomes" id="UP000708208">
    <property type="component" value="Unassembled WGS sequence"/>
</dbReference>
<accession>A0A8J2LFT0</accession>
<dbReference type="EMBL" id="CAJVCH010570585">
    <property type="protein sequence ID" value="CAG7835307.1"/>
    <property type="molecule type" value="Genomic_DNA"/>
</dbReference>
<dbReference type="AlphaFoldDB" id="A0A8J2LFT0"/>
<protein>
    <submittedName>
        <fullName evidence="1">Uncharacterized protein</fullName>
    </submittedName>
</protein>
<feature type="non-terminal residue" evidence="1">
    <location>
        <position position="1"/>
    </location>
</feature>